<organism evidence="2 3">
    <name type="scientific">Paludibacterium purpuratum</name>
    <dbReference type="NCBI Taxonomy" id="1144873"/>
    <lineage>
        <taxon>Bacteria</taxon>
        <taxon>Pseudomonadati</taxon>
        <taxon>Pseudomonadota</taxon>
        <taxon>Betaproteobacteria</taxon>
        <taxon>Neisseriales</taxon>
        <taxon>Chromobacteriaceae</taxon>
        <taxon>Paludibacterium</taxon>
    </lineage>
</organism>
<dbReference type="RefSeq" id="WP_133680835.1">
    <property type="nucleotide sequence ID" value="NZ_SNZP01000007.1"/>
</dbReference>
<dbReference type="Proteomes" id="UP000295611">
    <property type="component" value="Unassembled WGS sequence"/>
</dbReference>
<protein>
    <submittedName>
        <fullName evidence="2">7, 8-dihydropterin-6-yl-methyl-4-(Beta-D-ribofuranosyl)aminobenzene 5'-phosphate synthase</fullName>
    </submittedName>
</protein>
<dbReference type="EMBL" id="SNZP01000007">
    <property type="protein sequence ID" value="TDR79792.1"/>
    <property type="molecule type" value="Genomic_DNA"/>
</dbReference>
<evidence type="ECO:0000313" key="2">
    <source>
        <dbReference type="EMBL" id="TDR79792.1"/>
    </source>
</evidence>
<comment type="caution">
    <text evidence="2">The sequence shown here is derived from an EMBL/GenBank/DDBJ whole genome shotgun (WGS) entry which is preliminary data.</text>
</comment>
<dbReference type="PANTHER" id="PTHR13754">
    <property type="entry name" value="METALLO-BETA-LACTAMASE SUPERFAMILY PROTEIN"/>
    <property type="match status" value="1"/>
</dbReference>
<evidence type="ECO:0000259" key="1">
    <source>
        <dbReference type="Pfam" id="PF00753"/>
    </source>
</evidence>
<dbReference type="OrthoDB" id="9784009at2"/>
<accession>A0A4R7B7I0</accession>
<reference evidence="2 3" key="1">
    <citation type="submission" date="2019-03" db="EMBL/GenBank/DDBJ databases">
        <title>Genomic Encyclopedia of Type Strains, Phase III (KMG-III): the genomes of soil and plant-associated and newly described type strains.</title>
        <authorList>
            <person name="Whitman W."/>
        </authorList>
    </citation>
    <scope>NUCLEOTIDE SEQUENCE [LARGE SCALE GENOMIC DNA]</scope>
    <source>
        <strain evidence="2 3">CECT 8976</strain>
    </source>
</reference>
<evidence type="ECO:0000313" key="3">
    <source>
        <dbReference type="Proteomes" id="UP000295611"/>
    </source>
</evidence>
<dbReference type="Gene3D" id="3.60.15.10">
    <property type="entry name" value="Ribonuclease Z/Hydroxyacylglutathione hydrolase-like"/>
    <property type="match status" value="1"/>
</dbReference>
<dbReference type="Pfam" id="PF00753">
    <property type="entry name" value="Lactamase_B"/>
    <property type="match status" value="1"/>
</dbReference>
<feature type="domain" description="Metallo-beta-lactamase" evidence="1">
    <location>
        <begin position="29"/>
        <end position="91"/>
    </location>
</feature>
<keyword evidence="3" id="KW-1185">Reference proteome</keyword>
<proteinExistence type="predicted"/>
<dbReference type="InterPro" id="IPR001279">
    <property type="entry name" value="Metallo-B-lactamas"/>
</dbReference>
<dbReference type="PANTHER" id="PTHR13754:SF13">
    <property type="entry name" value="METALLO-BETA-LACTAMASE SUPERFAMILY PROTEIN (AFU_ORTHOLOGUE AFUA_3G07630)"/>
    <property type="match status" value="1"/>
</dbReference>
<dbReference type="InterPro" id="IPR041712">
    <property type="entry name" value="DHPS-like_MBL-fold"/>
</dbReference>
<dbReference type="CDD" id="cd07713">
    <property type="entry name" value="DHPS-like_MBL-fold"/>
    <property type="match status" value="1"/>
</dbReference>
<dbReference type="AlphaFoldDB" id="A0A4R7B7I0"/>
<sequence>MTLTVTVLVENRSLRADLAAGRGLALHLDDGRQRILFDTGPDGRLIDHAERLGIDLAAVDTIVLSHGHYDHSGGLPALADWYAARGLRPRLVAHPDAFVRRGVLLRLGRWIRPLRELGAPLSLATLQASFDVRLSHTPEALPGGRWHFIGQVPRRPAFAGGRRLGWKYATDGLRPDGIEDDSGLVWQGDEGLVVISGCAHSGICNLTEQAREITGIATVQAVLGGFHLRSAGPVELWRTRKYFRQLAAKRISACHCSGWGRYWLPGQQDIASGSQLEFM</sequence>
<dbReference type="GO" id="GO:0016740">
    <property type="term" value="F:transferase activity"/>
    <property type="evidence" value="ECO:0007669"/>
    <property type="project" value="TreeGrafter"/>
</dbReference>
<dbReference type="InterPro" id="IPR036866">
    <property type="entry name" value="RibonucZ/Hydroxyglut_hydro"/>
</dbReference>
<dbReference type="SUPFAM" id="SSF56281">
    <property type="entry name" value="Metallo-hydrolase/oxidoreductase"/>
    <property type="match status" value="1"/>
</dbReference>
<dbReference type="InterPro" id="IPR052926">
    <property type="entry name" value="Metallo-beta-lactamase_dom"/>
</dbReference>
<name>A0A4R7B7I0_9NEIS</name>
<gene>
    <name evidence="2" type="ORF">DFP86_107158</name>
</gene>